<dbReference type="Proteomes" id="UP000639772">
    <property type="component" value="Unassembled WGS sequence"/>
</dbReference>
<reference evidence="2 3" key="1">
    <citation type="journal article" date="2020" name="Nat. Food">
        <title>A phased Vanilla planifolia genome enables genetic improvement of flavour and production.</title>
        <authorList>
            <person name="Hasing T."/>
            <person name="Tang H."/>
            <person name="Brym M."/>
            <person name="Khazi F."/>
            <person name="Huang T."/>
            <person name="Chambers A.H."/>
        </authorList>
    </citation>
    <scope>NUCLEOTIDE SEQUENCE [LARGE SCALE GENOMIC DNA]</scope>
    <source>
        <tissue evidence="2">Leaf</tissue>
    </source>
</reference>
<feature type="region of interest" description="Disordered" evidence="1">
    <location>
        <begin position="1"/>
        <end position="28"/>
    </location>
</feature>
<feature type="region of interest" description="Disordered" evidence="1">
    <location>
        <begin position="59"/>
        <end position="93"/>
    </location>
</feature>
<sequence length="93" mass="10029">MESLDVSKGHIDLNCRPHRDAEQQAAGSSRLSMMSLLQVASLPLEVYLKQNKLAGLATSEQQVSMSPAEVPQAPVESESGEEDEHCVSDTFAS</sequence>
<gene>
    <name evidence="2" type="ORF">HPP92_011602</name>
</gene>
<protein>
    <submittedName>
        <fullName evidence="2">Uncharacterized protein</fullName>
    </submittedName>
</protein>
<evidence type="ECO:0000313" key="2">
    <source>
        <dbReference type="EMBL" id="KAG0483518.1"/>
    </source>
</evidence>
<evidence type="ECO:0000313" key="3">
    <source>
        <dbReference type="Proteomes" id="UP000639772"/>
    </source>
</evidence>
<feature type="compositionally biased region" description="Basic and acidic residues" evidence="1">
    <location>
        <begin position="1"/>
        <end position="22"/>
    </location>
</feature>
<comment type="caution">
    <text evidence="2">The sequence shown here is derived from an EMBL/GenBank/DDBJ whole genome shotgun (WGS) entry which is preliminary data.</text>
</comment>
<accession>A0A835V3N2</accession>
<dbReference type="OrthoDB" id="757982at2759"/>
<name>A0A835V3N2_VANPL</name>
<dbReference type="AlphaFoldDB" id="A0A835V3N2"/>
<organism evidence="2 3">
    <name type="scientific">Vanilla planifolia</name>
    <name type="common">Vanilla</name>
    <dbReference type="NCBI Taxonomy" id="51239"/>
    <lineage>
        <taxon>Eukaryota</taxon>
        <taxon>Viridiplantae</taxon>
        <taxon>Streptophyta</taxon>
        <taxon>Embryophyta</taxon>
        <taxon>Tracheophyta</taxon>
        <taxon>Spermatophyta</taxon>
        <taxon>Magnoliopsida</taxon>
        <taxon>Liliopsida</taxon>
        <taxon>Asparagales</taxon>
        <taxon>Orchidaceae</taxon>
        <taxon>Vanilloideae</taxon>
        <taxon>Vanilleae</taxon>
        <taxon>Vanilla</taxon>
    </lineage>
</organism>
<proteinExistence type="predicted"/>
<evidence type="ECO:0000256" key="1">
    <source>
        <dbReference type="SAM" id="MobiDB-lite"/>
    </source>
</evidence>
<dbReference type="EMBL" id="JADCNM010000005">
    <property type="protein sequence ID" value="KAG0483518.1"/>
    <property type="molecule type" value="Genomic_DNA"/>
</dbReference>